<dbReference type="SUPFAM" id="SSF51735">
    <property type="entry name" value="NAD(P)-binding Rossmann-fold domains"/>
    <property type="match status" value="1"/>
</dbReference>
<dbReference type="EMBL" id="BAAARA010000010">
    <property type="protein sequence ID" value="GAA2352450.1"/>
    <property type="molecule type" value="Genomic_DNA"/>
</dbReference>
<keyword evidence="2 4" id="KW-0560">Oxidoreductase</keyword>
<dbReference type="Pfam" id="PF02826">
    <property type="entry name" value="2-Hacid_dh_C"/>
    <property type="match status" value="1"/>
</dbReference>
<dbReference type="InterPro" id="IPR006140">
    <property type="entry name" value="D-isomer_DH_NAD-bd"/>
</dbReference>
<dbReference type="PANTHER" id="PTHR43333:SF1">
    <property type="entry name" value="D-ISOMER SPECIFIC 2-HYDROXYACID DEHYDROGENASE NAD-BINDING DOMAIN-CONTAINING PROTEIN"/>
    <property type="match status" value="1"/>
</dbReference>
<accession>A0ABN3GIL9</accession>
<dbReference type="PROSITE" id="PS00671">
    <property type="entry name" value="D_2_HYDROXYACID_DH_3"/>
    <property type="match status" value="1"/>
</dbReference>
<evidence type="ECO:0000259" key="5">
    <source>
        <dbReference type="Pfam" id="PF00389"/>
    </source>
</evidence>
<evidence type="ECO:0000313" key="7">
    <source>
        <dbReference type="EMBL" id="GAA2352450.1"/>
    </source>
</evidence>
<comment type="similarity">
    <text evidence="1 4">Belongs to the D-isomer specific 2-hydroxyacid dehydrogenase family.</text>
</comment>
<evidence type="ECO:0000256" key="1">
    <source>
        <dbReference type="ARBA" id="ARBA00005854"/>
    </source>
</evidence>
<sequence>MANTPTIVVLHDGTPPAEMARIAEHANLRYATGEQLPHQIPGADALFVWAFRSEAITTAWPAADKLTWIHSASAGVDRLIFDELRDSAVTLTNSRGVFDQPMAEYVLATVLTFAKDLHTTLRLQDRRTWQHRVTERIEGKTALVIGTGPIGRAIASQLTAAGLHVTGAGRRPRTDDPDFGDVHTTDHLTDIIGEFDYVVLAAPRTPQTEGLINADVLAACRPTARLINVGRGELVVQDDLVEALRAEHLAGAALDVFESEPLPHTSPLWDMPNVLISPHMSGDTTGWTDELVDLFLTNLRAYVRNEELVNIVDKQRGYVSTPV</sequence>
<comment type="caution">
    <text evidence="7">The sequence shown here is derived from an EMBL/GenBank/DDBJ whole genome shotgun (WGS) entry which is preliminary data.</text>
</comment>
<dbReference type="InterPro" id="IPR036291">
    <property type="entry name" value="NAD(P)-bd_dom_sf"/>
</dbReference>
<dbReference type="RefSeq" id="WP_344132975.1">
    <property type="nucleotide sequence ID" value="NZ_BAAARA010000010.1"/>
</dbReference>
<feature type="domain" description="D-isomer specific 2-hydroxyacid dehydrogenase catalytic" evidence="5">
    <location>
        <begin position="15"/>
        <end position="312"/>
    </location>
</feature>
<evidence type="ECO:0000256" key="3">
    <source>
        <dbReference type="ARBA" id="ARBA00023027"/>
    </source>
</evidence>
<name>A0ABN3GIL9_9PSEU</name>
<organism evidence="7 8">
    <name type="scientific">Saccharopolyspora halophila</name>
    <dbReference type="NCBI Taxonomy" id="405551"/>
    <lineage>
        <taxon>Bacteria</taxon>
        <taxon>Bacillati</taxon>
        <taxon>Actinomycetota</taxon>
        <taxon>Actinomycetes</taxon>
        <taxon>Pseudonocardiales</taxon>
        <taxon>Pseudonocardiaceae</taxon>
        <taxon>Saccharopolyspora</taxon>
    </lineage>
</organism>
<reference evidence="7 8" key="1">
    <citation type="journal article" date="2019" name="Int. J. Syst. Evol. Microbiol.">
        <title>The Global Catalogue of Microorganisms (GCM) 10K type strain sequencing project: providing services to taxonomists for standard genome sequencing and annotation.</title>
        <authorList>
            <consortium name="The Broad Institute Genomics Platform"/>
            <consortium name="The Broad Institute Genome Sequencing Center for Infectious Disease"/>
            <person name="Wu L."/>
            <person name="Ma J."/>
        </authorList>
    </citation>
    <scope>NUCLEOTIDE SEQUENCE [LARGE SCALE GENOMIC DNA]</scope>
    <source>
        <strain evidence="7 8">JCM 16221</strain>
    </source>
</reference>
<dbReference type="CDD" id="cd05300">
    <property type="entry name" value="2-Hacid_dh_1"/>
    <property type="match status" value="1"/>
</dbReference>
<evidence type="ECO:0000256" key="4">
    <source>
        <dbReference type="RuleBase" id="RU003719"/>
    </source>
</evidence>
<dbReference type="InterPro" id="IPR029753">
    <property type="entry name" value="D-isomer_DH_CS"/>
</dbReference>
<gene>
    <name evidence="7" type="ORF">GCM10009854_33040</name>
</gene>
<protein>
    <submittedName>
        <fullName evidence="7">D-2-hydroxyacid dehydrogenase</fullName>
    </submittedName>
</protein>
<dbReference type="SUPFAM" id="SSF52283">
    <property type="entry name" value="Formate/glycerate dehydrogenase catalytic domain-like"/>
    <property type="match status" value="1"/>
</dbReference>
<dbReference type="Gene3D" id="3.40.50.720">
    <property type="entry name" value="NAD(P)-binding Rossmann-like Domain"/>
    <property type="match status" value="2"/>
</dbReference>
<keyword evidence="8" id="KW-1185">Reference proteome</keyword>
<evidence type="ECO:0000259" key="6">
    <source>
        <dbReference type="Pfam" id="PF02826"/>
    </source>
</evidence>
<keyword evidence="3" id="KW-0520">NAD</keyword>
<evidence type="ECO:0000256" key="2">
    <source>
        <dbReference type="ARBA" id="ARBA00023002"/>
    </source>
</evidence>
<feature type="domain" description="D-isomer specific 2-hydroxyacid dehydrogenase NAD-binding" evidence="6">
    <location>
        <begin position="108"/>
        <end position="281"/>
    </location>
</feature>
<dbReference type="InterPro" id="IPR006139">
    <property type="entry name" value="D-isomer_2_OHA_DH_cat_dom"/>
</dbReference>
<dbReference type="Proteomes" id="UP001501218">
    <property type="component" value="Unassembled WGS sequence"/>
</dbReference>
<evidence type="ECO:0000313" key="8">
    <source>
        <dbReference type="Proteomes" id="UP001501218"/>
    </source>
</evidence>
<dbReference type="Pfam" id="PF00389">
    <property type="entry name" value="2-Hacid_dh"/>
    <property type="match status" value="1"/>
</dbReference>
<dbReference type="PANTHER" id="PTHR43333">
    <property type="entry name" value="2-HACID_DH_C DOMAIN-CONTAINING PROTEIN"/>
    <property type="match status" value="1"/>
</dbReference>
<proteinExistence type="inferred from homology"/>